<gene>
    <name evidence="4" type="ORF">NP095_09975</name>
</gene>
<dbReference type="GO" id="GO:0016787">
    <property type="term" value="F:hydrolase activity"/>
    <property type="evidence" value="ECO:0007669"/>
    <property type="project" value="UniProtKB-KW"/>
</dbReference>
<dbReference type="Gene3D" id="3.90.79.10">
    <property type="entry name" value="Nucleoside Triphosphate Pyrophosphohydrolase"/>
    <property type="match status" value="1"/>
</dbReference>
<accession>A0ABY5KCN6</accession>
<dbReference type="RefSeq" id="WP_249378479.1">
    <property type="nucleotide sequence ID" value="NZ_CP101990.1"/>
</dbReference>
<feature type="domain" description="Nudix hydrolase" evidence="3">
    <location>
        <begin position="60"/>
        <end position="194"/>
    </location>
</feature>
<dbReference type="InterPro" id="IPR000086">
    <property type="entry name" value="NUDIX_hydrolase_dom"/>
</dbReference>
<name>A0ABY5KCN6_9ACTN</name>
<dbReference type="PROSITE" id="PS51462">
    <property type="entry name" value="NUDIX"/>
    <property type="match status" value="1"/>
</dbReference>
<evidence type="ECO:0000313" key="4">
    <source>
        <dbReference type="EMBL" id="UUI67533.1"/>
    </source>
</evidence>
<evidence type="ECO:0000259" key="3">
    <source>
        <dbReference type="PROSITE" id="PS51462"/>
    </source>
</evidence>
<dbReference type="PANTHER" id="PTHR11839">
    <property type="entry name" value="UDP/ADP-SUGAR PYROPHOSPHATASE"/>
    <property type="match status" value="1"/>
</dbReference>
<sequence>MSESMVHPRLPGRLATSLRPEETHWPVAASEVGFHNDYLTLTVDTIVAPDQGRHDRVVVRPKGAVAVAAVDEQRRILLVEQYRHAQGGRLLEIPAGIMDVEGEPAQAAAARELAEETDLLADAWDELLTLAPTVGYSTERITVFRATDLRPVPDADLTVREAEEADMAQWWVDVDEAAAACLDGRIIDAKTIVAILAVART</sequence>
<organism evidence="4 5">
    <name type="scientific">Aeromicrobium duanguangcaii</name>
    <dbReference type="NCBI Taxonomy" id="2968086"/>
    <lineage>
        <taxon>Bacteria</taxon>
        <taxon>Bacillati</taxon>
        <taxon>Actinomycetota</taxon>
        <taxon>Actinomycetes</taxon>
        <taxon>Propionibacteriales</taxon>
        <taxon>Nocardioidaceae</taxon>
        <taxon>Aeromicrobium</taxon>
    </lineage>
</organism>
<keyword evidence="5" id="KW-1185">Reference proteome</keyword>
<proteinExistence type="predicted"/>
<dbReference type="SUPFAM" id="SSF55811">
    <property type="entry name" value="Nudix"/>
    <property type="match status" value="1"/>
</dbReference>
<dbReference type="EMBL" id="CP101990">
    <property type="protein sequence ID" value="UUI67533.1"/>
    <property type="molecule type" value="Genomic_DNA"/>
</dbReference>
<dbReference type="PANTHER" id="PTHR11839:SF18">
    <property type="entry name" value="NUDIX HYDROLASE DOMAIN-CONTAINING PROTEIN"/>
    <property type="match status" value="1"/>
</dbReference>
<comment type="cofactor">
    <cofactor evidence="1">
        <name>Mg(2+)</name>
        <dbReference type="ChEBI" id="CHEBI:18420"/>
    </cofactor>
</comment>
<evidence type="ECO:0000256" key="1">
    <source>
        <dbReference type="ARBA" id="ARBA00001946"/>
    </source>
</evidence>
<dbReference type="Pfam" id="PF00293">
    <property type="entry name" value="NUDIX"/>
    <property type="match status" value="1"/>
</dbReference>
<evidence type="ECO:0000313" key="5">
    <source>
        <dbReference type="Proteomes" id="UP001315860"/>
    </source>
</evidence>
<dbReference type="Proteomes" id="UP001315860">
    <property type="component" value="Chromosome"/>
</dbReference>
<protein>
    <submittedName>
        <fullName evidence="4">NUDIX hydrolase</fullName>
    </submittedName>
</protein>
<evidence type="ECO:0000256" key="2">
    <source>
        <dbReference type="ARBA" id="ARBA00022801"/>
    </source>
</evidence>
<reference evidence="4 5" key="1">
    <citation type="submission" date="2022-07" db="EMBL/GenBank/DDBJ databases">
        <title>Novel species in genus Aeromicrobium.</title>
        <authorList>
            <person name="Ye L."/>
        </authorList>
    </citation>
    <scope>NUCLEOTIDE SEQUENCE [LARGE SCALE GENOMIC DNA]</scope>
    <source>
        <strain evidence="5">zg-Y50</strain>
    </source>
</reference>
<keyword evidence="2 4" id="KW-0378">Hydrolase</keyword>
<dbReference type="InterPro" id="IPR015797">
    <property type="entry name" value="NUDIX_hydrolase-like_dom_sf"/>
</dbReference>